<feature type="region of interest" description="Disordered" evidence="1">
    <location>
        <begin position="1"/>
        <end position="501"/>
    </location>
</feature>
<feature type="compositionally biased region" description="Pro residues" evidence="1">
    <location>
        <begin position="24"/>
        <end position="38"/>
    </location>
</feature>
<dbReference type="OrthoDB" id="3596986at2759"/>
<organism evidence="2 3">
    <name type="scientific">Myriangium duriaei CBS 260.36</name>
    <dbReference type="NCBI Taxonomy" id="1168546"/>
    <lineage>
        <taxon>Eukaryota</taxon>
        <taxon>Fungi</taxon>
        <taxon>Dikarya</taxon>
        <taxon>Ascomycota</taxon>
        <taxon>Pezizomycotina</taxon>
        <taxon>Dothideomycetes</taxon>
        <taxon>Dothideomycetidae</taxon>
        <taxon>Myriangiales</taxon>
        <taxon>Myriangiaceae</taxon>
        <taxon>Myriangium</taxon>
    </lineage>
</organism>
<keyword evidence="3" id="KW-1185">Reference proteome</keyword>
<feature type="compositionally biased region" description="Basic and acidic residues" evidence="1">
    <location>
        <begin position="569"/>
        <end position="578"/>
    </location>
</feature>
<sequence>MDHHSSLAAHHHTPQHQRSATMPSFPPPPPPAAQPPVQIPYSDPFHNHTSRDPFLPQPQHRRKESYGGLPTPAPLAPPLGAERSWSGQQGQQFSQASHGNSPHHPSDHHPAQPYDNARRRSIGSAASPPRYAGGPLEPPPPPPPSYGPRNMPPPSPSSSNGSSFPNSHPARGPVSTSPFGSARESTFATRPGGGLSIGSLIGNERPTNDDRGPKPATTQNSPTFRPTNSLSPKRARSTSMRSDFGRVPRPLSPRSSLYGGPGIREDYDRSIFRPAPASHFPQGPMNPQSFRPYQSSPASAGEHSHSQQSNGLPAPPRPNSQPTISARQDRVDPWQPPPVDQHNPEAYREHPPHVLEQQSSRPFEDAPMRSHEPAAQPSNPYVSNPARDERDELPRHPYAPDRRHEYDERRLIDTRSGFGGPTSSPTPSDNMGFESRFRHYGGPPPDRDRESIRPGVRRDDDGHPIPRSLLTVSPELNRREGRSSPLPQAVQGAQPRLMGPGRDSSIKYEFGRMFSGLGSGVGGAGTPTGSFSARGDVTPSRLSPSRFAGAEHGQSGEVGGVVNGTSMLHRNERDIESRDDLDEMNGRSTPTGQGKANKRMKTAHVPHHHHHHAHAHHHHHHHHPTPDDNVNPRSGFSTLRFPPNSNSQAQPPPAMHHHHHHIHTNHHHHHPAKAVSSPTIPEVSVLNGDVLAHVDHLPRSHLGSSLYESMLSIPPGKRVLLDTRLMFSSSSQSMPCFDGKENCTFTVRVPREYLIYSDSANADDQVAGGMEEICKRRAIWGSEIYTDDSDVVAA</sequence>
<comment type="caution">
    <text evidence="2">The sequence shown here is derived from an EMBL/GenBank/DDBJ whole genome shotgun (WGS) entry which is preliminary data.</text>
</comment>
<protein>
    <submittedName>
        <fullName evidence="2">Uncharacterized protein</fullName>
    </submittedName>
</protein>
<feature type="region of interest" description="Disordered" evidence="1">
    <location>
        <begin position="528"/>
        <end position="679"/>
    </location>
</feature>
<feature type="compositionally biased region" description="Pro residues" evidence="1">
    <location>
        <begin position="136"/>
        <end position="156"/>
    </location>
</feature>
<evidence type="ECO:0000256" key="1">
    <source>
        <dbReference type="SAM" id="MobiDB-lite"/>
    </source>
</evidence>
<feature type="non-terminal residue" evidence="2">
    <location>
        <position position="794"/>
    </location>
</feature>
<gene>
    <name evidence="2" type="ORF">K461DRAFT_312083</name>
</gene>
<evidence type="ECO:0000313" key="3">
    <source>
        <dbReference type="Proteomes" id="UP000799439"/>
    </source>
</evidence>
<evidence type="ECO:0000313" key="2">
    <source>
        <dbReference type="EMBL" id="KAF2154109.1"/>
    </source>
</evidence>
<feature type="compositionally biased region" description="Basic and acidic residues" evidence="1">
    <location>
        <begin position="342"/>
        <end position="353"/>
    </location>
</feature>
<feature type="compositionally biased region" description="Low complexity" evidence="1">
    <location>
        <begin position="157"/>
        <end position="169"/>
    </location>
</feature>
<feature type="compositionally biased region" description="Basic residues" evidence="1">
    <location>
        <begin position="655"/>
        <end position="672"/>
    </location>
</feature>
<feature type="compositionally biased region" description="Polar residues" evidence="1">
    <location>
        <begin position="216"/>
        <end position="241"/>
    </location>
</feature>
<feature type="compositionally biased region" description="Basic and acidic residues" evidence="1">
    <location>
        <begin position="362"/>
        <end position="372"/>
    </location>
</feature>
<dbReference type="Pfam" id="PF08642">
    <property type="entry name" value="Rxt3"/>
    <property type="match status" value="1"/>
</dbReference>
<name>A0A9P4MLD8_9PEZI</name>
<reference evidence="2" key="1">
    <citation type="journal article" date="2020" name="Stud. Mycol.">
        <title>101 Dothideomycetes genomes: a test case for predicting lifestyles and emergence of pathogens.</title>
        <authorList>
            <person name="Haridas S."/>
            <person name="Albert R."/>
            <person name="Binder M."/>
            <person name="Bloem J."/>
            <person name="Labutti K."/>
            <person name="Salamov A."/>
            <person name="Andreopoulos B."/>
            <person name="Baker S."/>
            <person name="Barry K."/>
            <person name="Bills G."/>
            <person name="Bluhm B."/>
            <person name="Cannon C."/>
            <person name="Castanera R."/>
            <person name="Culley D."/>
            <person name="Daum C."/>
            <person name="Ezra D."/>
            <person name="Gonzalez J."/>
            <person name="Henrissat B."/>
            <person name="Kuo A."/>
            <person name="Liang C."/>
            <person name="Lipzen A."/>
            <person name="Lutzoni F."/>
            <person name="Magnuson J."/>
            <person name="Mondo S."/>
            <person name="Nolan M."/>
            <person name="Ohm R."/>
            <person name="Pangilinan J."/>
            <person name="Park H.-J."/>
            <person name="Ramirez L."/>
            <person name="Alfaro M."/>
            <person name="Sun H."/>
            <person name="Tritt A."/>
            <person name="Yoshinaga Y."/>
            <person name="Zwiers L.-H."/>
            <person name="Turgeon B."/>
            <person name="Goodwin S."/>
            <person name="Spatafora J."/>
            <person name="Crous P."/>
            <person name="Grigoriev I."/>
        </authorList>
    </citation>
    <scope>NUCLEOTIDE SEQUENCE</scope>
    <source>
        <strain evidence="2">CBS 260.36</strain>
    </source>
</reference>
<dbReference type="Proteomes" id="UP000799439">
    <property type="component" value="Unassembled WGS sequence"/>
</dbReference>
<dbReference type="AlphaFoldDB" id="A0A9P4MLD8"/>
<feature type="compositionally biased region" description="Polar residues" evidence="1">
    <location>
        <begin position="285"/>
        <end position="298"/>
    </location>
</feature>
<dbReference type="InterPro" id="IPR013951">
    <property type="entry name" value="Rxt3"/>
</dbReference>
<feature type="compositionally biased region" description="Basic residues" evidence="1">
    <location>
        <begin position="596"/>
        <end position="623"/>
    </location>
</feature>
<proteinExistence type="predicted"/>
<feature type="compositionally biased region" description="Polar residues" evidence="1">
    <location>
        <begin position="174"/>
        <end position="188"/>
    </location>
</feature>
<feature type="compositionally biased region" description="Basic and acidic residues" evidence="1">
    <location>
        <begin position="445"/>
        <end position="464"/>
    </location>
</feature>
<accession>A0A9P4MLD8</accession>
<feature type="compositionally biased region" description="Basic and acidic residues" evidence="1">
    <location>
        <begin position="386"/>
        <end position="413"/>
    </location>
</feature>
<dbReference type="EMBL" id="ML996084">
    <property type="protein sequence ID" value="KAF2154109.1"/>
    <property type="molecule type" value="Genomic_DNA"/>
</dbReference>
<feature type="compositionally biased region" description="Low complexity" evidence="1">
    <location>
        <begin position="78"/>
        <end position="99"/>
    </location>
</feature>